<feature type="region of interest" description="Disordered" evidence="1">
    <location>
        <begin position="40"/>
        <end position="73"/>
    </location>
</feature>
<dbReference type="Pfam" id="PF18856">
    <property type="entry name" value="baeRF_family12"/>
    <property type="match status" value="1"/>
</dbReference>
<proteinExistence type="predicted"/>
<keyword evidence="3" id="KW-1185">Reference proteome</keyword>
<accession>A0A4Y9EPY4</accession>
<organism evidence="2 3">
    <name type="scientific">Glacieibacterium arshaanense</name>
    <dbReference type="NCBI Taxonomy" id="2511025"/>
    <lineage>
        <taxon>Bacteria</taxon>
        <taxon>Pseudomonadati</taxon>
        <taxon>Pseudomonadota</taxon>
        <taxon>Alphaproteobacteria</taxon>
        <taxon>Sphingomonadales</taxon>
        <taxon>Sphingosinicellaceae</taxon>
        <taxon>Glacieibacterium</taxon>
    </lineage>
</organism>
<feature type="compositionally biased region" description="Low complexity" evidence="1">
    <location>
        <begin position="58"/>
        <end position="71"/>
    </location>
</feature>
<dbReference type="EMBL" id="SIHO01000002">
    <property type="protein sequence ID" value="TFU03694.1"/>
    <property type="molecule type" value="Genomic_DNA"/>
</dbReference>
<dbReference type="OrthoDB" id="9812459at2"/>
<dbReference type="InterPro" id="IPR041374">
    <property type="entry name" value="BaeRF_family12"/>
</dbReference>
<sequence length="148" mass="15200">MESAMLVAHGTLVLVADGAKMTIFRNHGSDIAPALEVVEAEGQHSARTSEQGTDKPGRSFSSVGSGRSGYSETDFHQADEDRFAIAAADRLAALAGAGTPLIVVAPPHTLGVLRKHCAAPVRAAIVAEIDKDYAGRPAADVAALLATA</sequence>
<comment type="caution">
    <text evidence="2">The sequence shown here is derived from an EMBL/GenBank/DDBJ whole genome shotgun (WGS) entry which is preliminary data.</text>
</comment>
<dbReference type="AlphaFoldDB" id="A0A4Y9EPY4"/>
<reference evidence="2 3" key="1">
    <citation type="submission" date="2019-02" db="EMBL/GenBank/DDBJ databases">
        <title>Polymorphobacter sp. isolated from the lake at the Tibet of China.</title>
        <authorList>
            <person name="Li A."/>
        </authorList>
    </citation>
    <scope>NUCLEOTIDE SEQUENCE [LARGE SCALE GENOMIC DNA]</scope>
    <source>
        <strain evidence="2 3">DJ1R-1</strain>
    </source>
</reference>
<evidence type="ECO:0000313" key="3">
    <source>
        <dbReference type="Proteomes" id="UP000297737"/>
    </source>
</evidence>
<evidence type="ECO:0000313" key="2">
    <source>
        <dbReference type="EMBL" id="TFU03694.1"/>
    </source>
</evidence>
<gene>
    <name evidence="2" type="ORF">EUV02_11140</name>
</gene>
<protein>
    <submittedName>
        <fullName evidence="2">Host attachment protein</fullName>
    </submittedName>
</protein>
<name>A0A4Y9EPY4_9SPHN</name>
<evidence type="ECO:0000256" key="1">
    <source>
        <dbReference type="SAM" id="MobiDB-lite"/>
    </source>
</evidence>
<dbReference type="Proteomes" id="UP000297737">
    <property type="component" value="Unassembled WGS sequence"/>
</dbReference>